<dbReference type="Pfam" id="PF00534">
    <property type="entry name" value="Glycos_transf_1"/>
    <property type="match status" value="1"/>
</dbReference>
<feature type="domain" description="Glycosyltransferase subfamily 4-like N-terminal" evidence="2">
    <location>
        <begin position="20"/>
        <end position="177"/>
    </location>
</feature>
<dbReference type="GO" id="GO:0016758">
    <property type="term" value="F:hexosyltransferase activity"/>
    <property type="evidence" value="ECO:0007669"/>
    <property type="project" value="TreeGrafter"/>
</dbReference>
<dbReference type="SUPFAM" id="SSF53756">
    <property type="entry name" value="UDP-Glycosyltransferase/glycogen phosphorylase"/>
    <property type="match status" value="1"/>
</dbReference>
<dbReference type="EMBL" id="CP053587">
    <property type="protein sequence ID" value="WNZ27315.1"/>
    <property type="molecule type" value="Genomic_DNA"/>
</dbReference>
<dbReference type="InterPro" id="IPR050194">
    <property type="entry name" value="Glycosyltransferase_grp1"/>
</dbReference>
<dbReference type="PANTHER" id="PTHR45947">
    <property type="entry name" value="SULFOQUINOVOSYL TRANSFERASE SQD2"/>
    <property type="match status" value="1"/>
</dbReference>
<protein>
    <submittedName>
        <fullName evidence="3">Glycosyltransferase</fullName>
    </submittedName>
</protein>
<reference evidence="3" key="1">
    <citation type="submission" date="2020-05" db="EMBL/GenBank/DDBJ databases">
        <authorList>
            <person name="Zhu T."/>
            <person name="Keshari N."/>
            <person name="Lu X."/>
        </authorList>
    </citation>
    <scope>NUCLEOTIDE SEQUENCE</scope>
    <source>
        <strain evidence="3">NK1-12</strain>
    </source>
</reference>
<feature type="domain" description="Glycosyl transferase family 1" evidence="1">
    <location>
        <begin position="189"/>
        <end position="348"/>
    </location>
</feature>
<dbReference type="InterPro" id="IPR001296">
    <property type="entry name" value="Glyco_trans_1"/>
</dbReference>
<proteinExistence type="predicted"/>
<dbReference type="InterPro" id="IPR028098">
    <property type="entry name" value="Glyco_trans_4-like_N"/>
</dbReference>
<evidence type="ECO:0000259" key="1">
    <source>
        <dbReference type="Pfam" id="PF00534"/>
    </source>
</evidence>
<dbReference type="AlphaFoldDB" id="A0AA97AJ22"/>
<sequence>MVSRSPRFHLWCPNLFNFKGGIQVYSAYFLQALQDLYPQASYDIFLMHDIDTSPHVPYLPGTQFHFAGQYPSSIRNPVFAAQLIGQTIRHRPDLIITTHLNFTPVAHWLKRLLGIPFWTIAHGVEAWDIQRSAIKNALHSAECILAVSQYTRNRLLDEQKLDPTQISLLPNTVDTTRFQIAAKPNHLLQKYGLTPEQPIILTVSRLCSTESYRGYDKVLEALPMIRQFIPNVHYLIVGKGDDQARLERYIAQLNLQDSVTLAGFVPDKELCDYYNVCNVFAMPSKLEGFGIVYLEALACGRPVLGGNQDGAIDALCQGDLGVLVNPDDAEEIAKNLIQILQGQHLNRTLYQPEILRQRMIEHYGFSQFRDNLTKHLNDFFTVSNSLLSSNP</sequence>
<dbReference type="Gene3D" id="3.40.50.2000">
    <property type="entry name" value="Glycogen Phosphorylase B"/>
    <property type="match status" value="2"/>
</dbReference>
<evidence type="ECO:0000313" key="3">
    <source>
        <dbReference type="EMBL" id="WNZ27315.1"/>
    </source>
</evidence>
<name>A0AA97AJ22_9CYAN</name>
<dbReference type="RefSeq" id="WP_316436974.1">
    <property type="nucleotide sequence ID" value="NZ_CP053587.1"/>
</dbReference>
<organism evidence="3">
    <name type="scientific">Leptolyngbya sp. NK1-12</name>
    <dbReference type="NCBI Taxonomy" id="2547451"/>
    <lineage>
        <taxon>Bacteria</taxon>
        <taxon>Bacillati</taxon>
        <taxon>Cyanobacteriota</taxon>
        <taxon>Cyanophyceae</taxon>
        <taxon>Leptolyngbyales</taxon>
        <taxon>Leptolyngbyaceae</taxon>
        <taxon>Leptolyngbya group</taxon>
        <taxon>Leptolyngbya</taxon>
    </lineage>
</organism>
<dbReference type="Pfam" id="PF13439">
    <property type="entry name" value="Glyco_transf_4"/>
    <property type="match status" value="1"/>
</dbReference>
<evidence type="ECO:0000259" key="2">
    <source>
        <dbReference type="Pfam" id="PF13439"/>
    </source>
</evidence>
<dbReference type="PANTHER" id="PTHR45947:SF3">
    <property type="entry name" value="SULFOQUINOVOSYL TRANSFERASE SQD2"/>
    <property type="match status" value="1"/>
</dbReference>
<accession>A0AA97AJ22</accession>
<gene>
    <name evidence="3" type="ORF">HJG54_30985</name>
</gene>